<dbReference type="InterPro" id="IPR020904">
    <property type="entry name" value="Sc_DH/Rdtase_CS"/>
</dbReference>
<comment type="similarity">
    <text evidence="1 3">Belongs to the short-chain dehydrogenases/reductases (SDR) family.</text>
</comment>
<evidence type="ECO:0000313" key="6">
    <source>
        <dbReference type="Proteomes" id="UP000313231"/>
    </source>
</evidence>
<proteinExistence type="inferred from homology"/>
<dbReference type="PANTHER" id="PTHR44196">
    <property type="entry name" value="DEHYDROGENASE/REDUCTASE SDR FAMILY MEMBER 7B"/>
    <property type="match status" value="1"/>
</dbReference>
<dbReference type="AlphaFoldDB" id="A0A5C4WKF7"/>
<dbReference type="Pfam" id="PF00106">
    <property type="entry name" value="adh_short"/>
    <property type="match status" value="1"/>
</dbReference>
<dbReference type="SMART" id="SM00822">
    <property type="entry name" value="PKS_KR"/>
    <property type="match status" value="1"/>
</dbReference>
<protein>
    <submittedName>
        <fullName evidence="5">SDR family NAD(P)-dependent oxidoreductase</fullName>
    </submittedName>
</protein>
<comment type="caution">
    <text evidence="5">The sequence shown here is derived from an EMBL/GenBank/DDBJ whole genome shotgun (WGS) entry which is preliminary data.</text>
</comment>
<keyword evidence="2" id="KW-0560">Oxidoreductase</keyword>
<dbReference type="FunFam" id="3.40.50.720:FF:000084">
    <property type="entry name" value="Short-chain dehydrogenase reductase"/>
    <property type="match status" value="1"/>
</dbReference>
<dbReference type="RefSeq" id="WP_139621245.1">
    <property type="nucleotide sequence ID" value="NZ_VDMP01000014.1"/>
</dbReference>
<reference evidence="5 6" key="1">
    <citation type="journal article" date="2016" name="Int. J. Syst. Evol. Microbiol.">
        <title>Nocardioides albidus sp. nov., an actinobacterium isolated from garden soil.</title>
        <authorList>
            <person name="Singh H."/>
            <person name="Du J."/>
            <person name="Trinh H."/>
            <person name="Won K."/>
            <person name="Yang J.E."/>
            <person name="Yin C."/>
            <person name="Kook M."/>
            <person name="Yi T.H."/>
        </authorList>
    </citation>
    <scope>NUCLEOTIDE SEQUENCE [LARGE SCALE GENOMIC DNA]</scope>
    <source>
        <strain evidence="5 6">CCTCC AB 2015297</strain>
    </source>
</reference>
<feature type="domain" description="Ketoreductase" evidence="4">
    <location>
        <begin position="7"/>
        <end position="193"/>
    </location>
</feature>
<evidence type="ECO:0000259" key="4">
    <source>
        <dbReference type="SMART" id="SM00822"/>
    </source>
</evidence>
<keyword evidence="6" id="KW-1185">Reference proteome</keyword>
<dbReference type="EMBL" id="VDMP01000014">
    <property type="protein sequence ID" value="TNM48136.1"/>
    <property type="molecule type" value="Genomic_DNA"/>
</dbReference>
<dbReference type="InterPro" id="IPR057326">
    <property type="entry name" value="KR_dom"/>
</dbReference>
<evidence type="ECO:0000256" key="3">
    <source>
        <dbReference type="RuleBase" id="RU000363"/>
    </source>
</evidence>
<dbReference type="Proteomes" id="UP000313231">
    <property type="component" value="Unassembled WGS sequence"/>
</dbReference>
<dbReference type="PRINTS" id="PR00080">
    <property type="entry name" value="SDRFAMILY"/>
</dbReference>
<dbReference type="SUPFAM" id="SSF51735">
    <property type="entry name" value="NAD(P)-binding Rossmann-fold domains"/>
    <property type="match status" value="1"/>
</dbReference>
<evidence type="ECO:0000256" key="2">
    <source>
        <dbReference type="ARBA" id="ARBA00023002"/>
    </source>
</evidence>
<dbReference type="Gene3D" id="3.40.50.720">
    <property type="entry name" value="NAD(P)-binding Rossmann-like Domain"/>
    <property type="match status" value="1"/>
</dbReference>
<evidence type="ECO:0000313" key="5">
    <source>
        <dbReference type="EMBL" id="TNM48136.1"/>
    </source>
</evidence>
<dbReference type="InterPro" id="IPR002347">
    <property type="entry name" value="SDR_fam"/>
</dbReference>
<accession>A0A5C4WKF7</accession>
<dbReference type="PRINTS" id="PR00081">
    <property type="entry name" value="GDHRDH"/>
</dbReference>
<sequence length="272" mass="29092">MKDFNGKVAVITGAGAGIGRELAVQLAREGARLAVSGRSIANVEETAELCRAAGAEARAYEVDVTDREAVLKHADEVVADFGKVNLVVNNAGVSLVATVEEVSWEDLDWIVNINFWGVVHGTKAFLPHVIASGDGHVANISSMFGLVACPTQSGYNATKFAVRAFTDSLRQEMKMYGHPVSASSVHPGSIRTDIAKKAHVGGDRDVAQMAANFDRIAKMTVEECAEIILNGIRKDKAQILCGNDARFMAVLPRLVGPAYQRVITALFKKDVA</sequence>
<dbReference type="GO" id="GO:0016020">
    <property type="term" value="C:membrane"/>
    <property type="evidence" value="ECO:0007669"/>
    <property type="project" value="TreeGrafter"/>
</dbReference>
<name>A0A5C4WKF7_9ACTN</name>
<dbReference type="OrthoDB" id="4690547at2"/>
<evidence type="ECO:0000256" key="1">
    <source>
        <dbReference type="ARBA" id="ARBA00006484"/>
    </source>
</evidence>
<organism evidence="5 6">
    <name type="scientific">Nocardioides albidus</name>
    <dbReference type="NCBI Taxonomy" id="1517589"/>
    <lineage>
        <taxon>Bacteria</taxon>
        <taxon>Bacillati</taxon>
        <taxon>Actinomycetota</taxon>
        <taxon>Actinomycetes</taxon>
        <taxon>Propionibacteriales</taxon>
        <taxon>Nocardioidaceae</taxon>
        <taxon>Nocardioides</taxon>
    </lineage>
</organism>
<dbReference type="PANTHER" id="PTHR44196:SF1">
    <property type="entry name" value="DEHYDROGENASE_REDUCTASE SDR FAMILY MEMBER 7B"/>
    <property type="match status" value="1"/>
</dbReference>
<dbReference type="InterPro" id="IPR036291">
    <property type="entry name" value="NAD(P)-bd_dom_sf"/>
</dbReference>
<dbReference type="GO" id="GO:0016491">
    <property type="term" value="F:oxidoreductase activity"/>
    <property type="evidence" value="ECO:0007669"/>
    <property type="project" value="UniProtKB-KW"/>
</dbReference>
<dbReference type="PROSITE" id="PS00061">
    <property type="entry name" value="ADH_SHORT"/>
    <property type="match status" value="1"/>
</dbReference>
<gene>
    <name evidence="5" type="ORF">FHP29_02215</name>
</gene>